<dbReference type="OrthoDB" id="9804833at2"/>
<gene>
    <name evidence="2" type="ORF">SAMN02949497_1656</name>
</gene>
<sequence>MQITPDTLATLNNGFNAAFLQGFNAIGSQGNQYQQVCMEVSSSHRLENYGWMKDLPGVREWIGPRLINNLEATGYQIVNKDWEHTLGIKRPDIEDDILGVFTLAVQQQGDIVGRHPNELVFAQTLLKGFTTTGFDGQYFFDTDHIGYDVNGAETSWSNAGGGSGSPWFLLDLSRTFMRPLVFQMRRAPEFTPLVSPSDPNVFHMNEFLYGVYARYAAGFGFHQLAYGSKQTLDAAAYAAARTALGTQYRPDGSALAVRGTHLVVGPGNEAAARRILLAERDAAGATNIWQGTAEPLIVPQLG</sequence>
<dbReference type="AlphaFoldDB" id="A0A1Y6CVM8"/>
<dbReference type="RefSeq" id="WP_085211633.1">
    <property type="nucleotide sequence ID" value="NZ_FXAM01000001.1"/>
</dbReference>
<evidence type="ECO:0000259" key="1">
    <source>
        <dbReference type="Pfam" id="PF10124"/>
    </source>
</evidence>
<dbReference type="STRING" id="1760988.SAMN02949497_1656"/>
<organism evidence="2 3">
    <name type="scientific">Methylomagnum ishizawai</name>
    <dbReference type="NCBI Taxonomy" id="1760988"/>
    <lineage>
        <taxon>Bacteria</taxon>
        <taxon>Pseudomonadati</taxon>
        <taxon>Pseudomonadota</taxon>
        <taxon>Gammaproteobacteria</taxon>
        <taxon>Methylococcales</taxon>
        <taxon>Methylococcaceae</taxon>
        <taxon>Methylomagnum</taxon>
    </lineage>
</organism>
<evidence type="ECO:0000313" key="3">
    <source>
        <dbReference type="Proteomes" id="UP000192923"/>
    </source>
</evidence>
<evidence type="ECO:0000313" key="2">
    <source>
        <dbReference type="EMBL" id="SMF94346.1"/>
    </source>
</evidence>
<name>A0A1Y6CVM8_9GAMM</name>
<feature type="domain" description="Bacteriophage Mu GpT" evidence="1">
    <location>
        <begin position="8"/>
        <end position="301"/>
    </location>
</feature>
<reference evidence="2 3" key="1">
    <citation type="submission" date="2016-12" db="EMBL/GenBank/DDBJ databases">
        <authorList>
            <person name="Song W.-J."/>
            <person name="Kurnit D.M."/>
        </authorList>
    </citation>
    <scope>NUCLEOTIDE SEQUENCE [LARGE SCALE GENOMIC DNA]</scope>
    <source>
        <strain evidence="2 3">175</strain>
    </source>
</reference>
<protein>
    <submittedName>
        <fullName evidence="2">Mu-like prophage major head subunit gpT</fullName>
    </submittedName>
</protein>
<keyword evidence="3" id="KW-1185">Reference proteome</keyword>
<dbReference type="InterPro" id="IPR018774">
    <property type="entry name" value="Phage_Mu_GpT"/>
</dbReference>
<dbReference type="Pfam" id="PF10124">
    <property type="entry name" value="Mu-like_gpT"/>
    <property type="match status" value="1"/>
</dbReference>
<dbReference type="EMBL" id="FXAM01000001">
    <property type="protein sequence ID" value="SMF94346.1"/>
    <property type="molecule type" value="Genomic_DNA"/>
</dbReference>
<accession>A0A1Y6CVM8</accession>
<dbReference type="Proteomes" id="UP000192923">
    <property type="component" value="Unassembled WGS sequence"/>
</dbReference>
<proteinExistence type="predicted"/>